<dbReference type="AlphaFoldDB" id="A0AA47B4G7"/>
<evidence type="ECO:0000256" key="21">
    <source>
        <dbReference type="ARBA" id="ARBA00030684"/>
    </source>
</evidence>
<evidence type="ECO:0000256" key="4">
    <source>
        <dbReference type="ARBA" id="ARBA00011738"/>
    </source>
</evidence>
<evidence type="ECO:0000256" key="25">
    <source>
        <dbReference type="SAM" id="Phobius"/>
    </source>
</evidence>
<evidence type="ECO:0000256" key="2">
    <source>
        <dbReference type="ARBA" id="ARBA00002434"/>
    </source>
</evidence>
<dbReference type="InterPro" id="IPR036095">
    <property type="entry name" value="PTS_EIIB-like_sf"/>
</dbReference>
<evidence type="ECO:0000256" key="3">
    <source>
        <dbReference type="ARBA" id="ARBA00004429"/>
    </source>
</evidence>
<gene>
    <name evidence="29" type="ORF">LDX53_00885</name>
</gene>
<feature type="transmembrane region" description="Helical" evidence="25">
    <location>
        <begin position="56"/>
        <end position="77"/>
    </location>
</feature>
<keyword evidence="11" id="KW-0997">Cell inner membrane</keyword>
<evidence type="ECO:0000256" key="15">
    <source>
        <dbReference type="ARBA" id="ARBA00022683"/>
    </source>
</evidence>
<evidence type="ECO:0000256" key="20">
    <source>
        <dbReference type="ARBA" id="ARBA00029908"/>
    </source>
</evidence>
<dbReference type="InterPro" id="IPR003501">
    <property type="entry name" value="PTS_EIIB_2/3"/>
</dbReference>
<dbReference type="InterPro" id="IPR003352">
    <property type="entry name" value="PTS_EIIC"/>
</dbReference>
<evidence type="ECO:0000256" key="1">
    <source>
        <dbReference type="ARBA" id="ARBA00001655"/>
    </source>
</evidence>
<dbReference type="Pfam" id="PF02302">
    <property type="entry name" value="PTS_IIB"/>
    <property type="match status" value="1"/>
</dbReference>
<keyword evidence="14 29" id="KW-0808">Transferase</keyword>
<evidence type="ECO:0000256" key="12">
    <source>
        <dbReference type="ARBA" id="ARBA00022553"/>
    </source>
</evidence>
<feature type="transmembrane region" description="Helical" evidence="25">
    <location>
        <begin position="20"/>
        <end position="44"/>
    </location>
</feature>
<evidence type="ECO:0000256" key="13">
    <source>
        <dbReference type="ARBA" id="ARBA00022597"/>
    </source>
</evidence>
<accession>A0AA47B4G7</accession>
<keyword evidence="12" id="KW-0597">Phosphoprotein</keyword>
<comment type="subunit">
    <text evidence="4">Homodimer.</text>
</comment>
<dbReference type="InterPro" id="IPR013011">
    <property type="entry name" value="PTS_EIIB_2"/>
</dbReference>
<evidence type="ECO:0000256" key="9">
    <source>
        <dbReference type="ARBA" id="ARBA00022448"/>
    </source>
</evidence>
<keyword evidence="15" id="KW-0598">Phosphotransferase system</keyword>
<name>A0AA47B4G7_9LACO</name>
<evidence type="ECO:0000313" key="29">
    <source>
        <dbReference type="EMBL" id="UZX29822.1"/>
    </source>
</evidence>
<dbReference type="Gene3D" id="3.40.50.2300">
    <property type="match status" value="1"/>
</dbReference>
<dbReference type="SUPFAM" id="SSF55804">
    <property type="entry name" value="Phoshotransferase/anion transport protein"/>
    <property type="match status" value="1"/>
</dbReference>
<evidence type="ECO:0000256" key="10">
    <source>
        <dbReference type="ARBA" id="ARBA00022475"/>
    </source>
</evidence>
<reference evidence="29" key="1">
    <citation type="submission" date="2021-09" db="EMBL/GenBank/DDBJ databases">
        <title>Lactobacillus species from Apis mellifera, Switzerland.</title>
        <authorList>
            <person name="Pfister J."/>
            <person name="Brown A."/>
            <person name="Neumann P."/>
            <person name="Collaud A."/>
            <person name="Retschnig G."/>
            <person name="Perreten V."/>
        </authorList>
    </citation>
    <scope>NUCLEOTIDE SEQUENCE</scope>
    <source>
        <strain evidence="29">IBH002</strain>
    </source>
</reference>
<evidence type="ECO:0000256" key="22">
    <source>
        <dbReference type="ARBA" id="ARBA00030956"/>
    </source>
</evidence>
<dbReference type="InterPro" id="IPR029503">
    <property type="entry name" value="PTS_EIIB_mannitol"/>
</dbReference>
<protein>
    <recommendedName>
        <fullName evidence="6">Mannitol-specific phosphotransferase enzyme IIA component</fullName>
        <ecNumber evidence="5">2.7.1.197</ecNumber>
    </recommendedName>
    <alternativeName>
        <fullName evidence="22">EIIA</fullName>
    </alternativeName>
    <alternativeName>
        <fullName evidence="24">EIICB-Mtl</fullName>
    </alternativeName>
    <alternativeName>
        <fullName evidence="21">EIICBA-Mtl</fullName>
    </alternativeName>
    <alternativeName>
        <fullName evidence="23">EIII</fullName>
    </alternativeName>
    <alternativeName>
        <fullName evidence="20">PTS system mannitol-specific EIIA component</fullName>
    </alternativeName>
    <alternativeName>
        <fullName evidence="8">PTS system mannitol-specific EIICB component</fullName>
    </alternativeName>
    <alternativeName>
        <fullName evidence="7">PTS system mannitol-specific EIICBA component</fullName>
    </alternativeName>
</protein>
<dbReference type="RefSeq" id="WP_046326599.1">
    <property type="nucleotide sequence ID" value="NZ_CP084389.1"/>
</dbReference>
<evidence type="ECO:0000259" key="26">
    <source>
        <dbReference type="PROSITE" id="PS51094"/>
    </source>
</evidence>
<feature type="transmembrane region" description="Helical" evidence="25">
    <location>
        <begin position="84"/>
        <end position="109"/>
    </location>
</feature>
<dbReference type="InterPro" id="IPR002178">
    <property type="entry name" value="PTS_EIIA_type-2_dom"/>
</dbReference>
<keyword evidence="30" id="KW-1185">Reference proteome</keyword>
<evidence type="ECO:0000256" key="18">
    <source>
        <dbReference type="ARBA" id="ARBA00022989"/>
    </source>
</evidence>
<evidence type="ECO:0000256" key="5">
    <source>
        <dbReference type="ARBA" id="ARBA00011909"/>
    </source>
</evidence>
<dbReference type="PROSITE" id="PS00372">
    <property type="entry name" value="PTS_EIIA_TYPE_2_HIS"/>
    <property type="match status" value="1"/>
</dbReference>
<feature type="transmembrane region" description="Helical" evidence="25">
    <location>
        <begin position="317"/>
        <end position="339"/>
    </location>
</feature>
<proteinExistence type="predicted"/>
<evidence type="ECO:0000256" key="17">
    <source>
        <dbReference type="ARBA" id="ARBA00022777"/>
    </source>
</evidence>
<comment type="subcellular location">
    <subcellularLocation>
        <location evidence="3">Cell inner membrane</location>
        <topology evidence="3">Multi-pass membrane protein</topology>
    </subcellularLocation>
</comment>
<sequence length="629" mass="67261">MNQNSNSSTVLTKIRRFGGIMSAMVMPNLGAFVGWGLMAALFIPHGWMPNKELNQLIAPILDYVFPLLIAYTAGYNIHGQRGGVIGLFASMGVIVGSNITMISGAMVIAPLAAWTLKKFDHAVENKIRPGFEMLVNNFSLGIIGAFYCILAFITVGPAIRGLIAMITAGVNWATKNKVIPLLSVFMAPAQVLFLNNVVNHGILAPIGFAQAAKAGKSIMFLVDSNCGPLLGTLLSISIFGKGKAKNTAPMAMFIAGIAGIGEVYFPFVLGNPIMIFATMGGLAVSLYLQVIFGGGLIGVASPGSLINIAIMTPRDAIFANLVSIVAGFLVAAAIGTFLLKVFPPKEDVDPTLSFTVDDHEVKTTDDFVVKPAKGKIKKIIVACDSGMGSSAMGASVLKLLLQKENLTDIQVKNSSANQIDQDADLVVTLDSLIDRAKASSNNPDTTFIPINNFLKDTNYKEVIDFVKKQNSSGTAEAPAEEQAKKPELDPQILNVNNIRLNQKFASVDDAIRAAGQILVDNSYVTPDYIDQMIERNQDLPVYIGNHVAVPHGLEDTRGAIKKTGISIIQVPDGVKFGKNEIAYVLLGLAGEGDDHLNILKVISQTLMDEANVEKIRTAKSPEEILAVFE</sequence>
<evidence type="ECO:0000256" key="19">
    <source>
        <dbReference type="ARBA" id="ARBA00023136"/>
    </source>
</evidence>
<evidence type="ECO:0000259" key="28">
    <source>
        <dbReference type="PROSITE" id="PS51104"/>
    </source>
</evidence>
<evidence type="ECO:0000256" key="7">
    <source>
        <dbReference type="ARBA" id="ARBA00015039"/>
    </source>
</evidence>
<dbReference type="GO" id="GO:0022872">
    <property type="term" value="F:protein-N(PI)-phosphohistidine-mannitol phosphotransferase system transmembrane transporter activity"/>
    <property type="evidence" value="ECO:0007669"/>
    <property type="project" value="InterPro"/>
</dbReference>
<feature type="transmembrane region" description="Helical" evidence="25">
    <location>
        <begin position="178"/>
        <end position="198"/>
    </location>
</feature>
<dbReference type="InterPro" id="IPR016152">
    <property type="entry name" value="PTrfase/Anion_transptr"/>
</dbReference>
<feature type="domain" description="PTS EIIA type-2" evidence="26">
    <location>
        <begin position="491"/>
        <end position="629"/>
    </location>
</feature>
<dbReference type="Pfam" id="PF02378">
    <property type="entry name" value="PTS_EIIC"/>
    <property type="match status" value="1"/>
</dbReference>
<dbReference type="SUPFAM" id="SSF52794">
    <property type="entry name" value="PTS system IIB component-like"/>
    <property type="match status" value="1"/>
</dbReference>
<feature type="transmembrane region" description="Helical" evidence="25">
    <location>
        <begin position="218"/>
        <end position="239"/>
    </location>
</feature>
<dbReference type="PANTHER" id="PTHR30181">
    <property type="entry name" value="MANNITOL PERMEASE IIC COMPONENT"/>
    <property type="match status" value="1"/>
</dbReference>
<evidence type="ECO:0000256" key="11">
    <source>
        <dbReference type="ARBA" id="ARBA00022519"/>
    </source>
</evidence>
<evidence type="ECO:0000256" key="23">
    <source>
        <dbReference type="ARBA" id="ARBA00030962"/>
    </source>
</evidence>
<keyword evidence="10" id="KW-1003">Cell membrane</keyword>
<dbReference type="PROSITE" id="PS51094">
    <property type="entry name" value="PTS_EIIA_TYPE_2"/>
    <property type="match status" value="1"/>
</dbReference>
<organism evidence="29 30">
    <name type="scientific">Lactobacillus helsingborgensis</name>
    <dbReference type="NCBI Taxonomy" id="1218494"/>
    <lineage>
        <taxon>Bacteria</taxon>
        <taxon>Bacillati</taxon>
        <taxon>Bacillota</taxon>
        <taxon>Bacilli</taxon>
        <taxon>Lactobacillales</taxon>
        <taxon>Lactobacillaceae</taxon>
        <taxon>Lactobacillus</taxon>
    </lineage>
</organism>
<evidence type="ECO:0000259" key="27">
    <source>
        <dbReference type="PROSITE" id="PS51099"/>
    </source>
</evidence>
<keyword evidence="16 25" id="KW-0812">Transmembrane</keyword>
<evidence type="ECO:0000313" key="30">
    <source>
        <dbReference type="Proteomes" id="UP001164557"/>
    </source>
</evidence>
<dbReference type="GO" id="GO:0005886">
    <property type="term" value="C:plasma membrane"/>
    <property type="evidence" value="ECO:0007669"/>
    <property type="project" value="UniProtKB-SubCell"/>
</dbReference>
<dbReference type="Pfam" id="PF00359">
    <property type="entry name" value="PTS_EIIA_2"/>
    <property type="match status" value="1"/>
</dbReference>
<keyword evidence="13" id="KW-0762">Sugar transport</keyword>
<dbReference type="NCBIfam" id="NF011663">
    <property type="entry name" value="PRK15083.1"/>
    <property type="match status" value="1"/>
</dbReference>
<evidence type="ECO:0000256" key="14">
    <source>
        <dbReference type="ARBA" id="ARBA00022679"/>
    </source>
</evidence>
<evidence type="ECO:0000256" key="8">
    <source>
        <dbReference type="ARBA" id="ARBA00021825"/>
    </source>
</evidence>
<comment type="function">
    <text evidence="2">The phosphoenolpyruvate-dependent sugar phosphotransferase system (sugar PTS), a major carbohydrate active transport system, catalyzes the phosphorylation of incoming sugar substrates concomitantly with their translocation across the cell membrane. The enzyme II CmtAB PTS system is involved in D-mannitol transport.</text>
</comment>
<evidence type="ECO:0000256" key="6">
    <source>
        <dbReference type="ARBA" id="ARBA00014783"/>
    </source>
</evidence>
<evidence type="ECO:0000256" key="16">
    <source>
        <dbReference type="ARBA" id="ARBA00022692"/>
    </source>
</evidence>
<dbReference type="InterPro" id="IPR013014">
    <property type="entry name" value="PTS_EIIC_2"/>
</dbReference>
<dbReference type="Proteomes" id="UP001164557">
    <property type="component" value="Chromosome"/>
</dbReference>
<dbReference type="PROSITE" id="PS51104">
    <property type="entry name" value="PTS_EIIC_TYPE_2"/>
    <property type="match status" value="1"/>
</dbReference>
<keyword evidence="19 25" id="KW-0472">Membrane</keyword>
<keyword evidence="9" id="KW-0813">Transport</keyword>
<dbReference type="EC" id="2.7.1.197" evidence="5"/>
<feature type="transmembrane region" description="Helical" evidence="25">
    <location>
        <begin position="251"/>
        <end position="274"/>
    </location>
</feature>
<dbReference type="EMBL" id="CP084389">
    <property type="protein sequence ID" value="UZX29822.1"/>
    <property type="molecule type" value="Genomic_DNA"/>
</dbReference>
<comment type="catalytic activity">
    <reaction evidence="1">
        <text>D-mannitol(out) + N(pros)-phospho-L-histidyl-[protein] = D-mannitol 1-phosphate(in) + L-histidyl-[protein]</text>
        <dbReference type="Rhea" id="RHEA:33363"/>
        <dbReference type="Rhea" id="RHEA-COMP:9745"/>
        <dbReference type="Rhea" id="RHEA-COMP:9746"/>
        <dbReference type="ChEBI" id="CHEBI:16899"/>
        <dbReference type="ChEBI" id="CHEBI:29979"/>
        <dbReference type="ChEBI" id="CHEBI:61381"/>
        <dbReference type="ChEBI" id="CHEBI:64837"/>
        <dbReference type="EC" id="2.7.1.197"/>
    </reaction>
</comment>
<dbReference type="PROSITE" id="PS51099">
    <property type="entry name" value="PTS_EIIB_TYPE_2"/>
    <property type="match status" value="1"/>
</dbReference>
<dbReference type="GO" id="GO:0009401">
    <property type="term" value="P:phosphoenolpyruvate-dependent sugar phosphotransferase system"/>
    <property type="evidence" value="ECO:0007669"/>
    <property type="project" value="UniProtKB-KW"/>
</dbReference>
<dbReference type="GO" id="GO:0090563">
    <property type="term" value="F:protein-phosphocysteine-sugar phosphotransferase activity"/>
    <property type="evidence" value="ECO:0007669"/>
    <property type="project" value="TreeGrafter"/>
</dbReference>
<dbReference type="CDD" id="cd05567">
    <property type="entry name" value="PTS_IIB_mannitol"/>
    <property type="match status" value="1"/>
</dbReference>
<dbReference type="InterPro" id="IPR050893">
    <property type="entry name" value="Sugar_PTS"/>
</dbReference>
<feature type="domain" description="PTS EIIB type-2" evidence="27">
    <location>
        <begin position="377"/>
        <end position="474"/>
    </location>
</feature>
<keyword evidence="17" id="KW-0418">Kinase</keyword>
<dbReference type="CDD" id="cd00211">
    <property type="entry name" value="PTS_IIA_fru"/>
    <property type="match status" value="1"/>
</dbReference>
<dbReference type="Gene3D" id="3.40.930.10">
    <property type="entry name" value="Mannitol-specific EII, Chain A"/>
    <property type="match status" value="1"/>
</dbReference>
<feature type="transmembrane region" description="Helical" evidence="25">
    <location>
        <begin position="138"/>
        <end position="166"/>
    </location>
</feature>
<dbReference type="GO" id="GO:0016301">
    <property type="term" value="F:kinase activity"/>
    <property type="evidence" value="ECO:0007669"/>
    <property type="project" value="UniProtKB-KW"/>
</dbReference>
<feature type="transmembrane region" description="Helical" evidence="25">
    <location>
        <begin position="286"/>
        <end position="310"/>
    </location>
</feature>
<keyword evidence="18 25" id="KW-1133">Transmembrane helix</keyword>
<feature type="domain" description="PTS EIIC type-2" evidence="28">
    <location>
        <begin position="17"/>
        <end position="345"/>
    </location>
</feature>
<evidence type="ECO:0000256" key="24">
    <source>
        <dbReference type="ARBA" id="ARBA00033349"/>
    </source>
</evidence>
<dbReference type="PANTHER" id="PTHR30181:SF2">
    <property type="entry name" value="PTS SYSTEM MANNITOL-SPECIFIC EIICBA COMPONENT"/>
    <property type="match status" value="1"/>
</dbReference>